<protein>
    <recommendedName>
        <fullName evidence="1">CinA-like protein</fullName>
    </recommendedName>
</protein>
<gene>
    <name evidence="3" type="ORF">ES724_13860</name>
</gene>
<dbReference type="PANTHER" id="PTHR13939:SF0">
    <property type="entry name" value="NMN AMIDOHYDROLASE-LIKE PROTEIN YFAY"/>
    <property type="match status" value="1"/>
</dbReference>
<dbReference type="SUPFAM" id="SSF142433">
    <property type="entry name" value="CinA-like"/>
    <property type="match status" value="1"/>
</dbReference>
<dbReference type="NCBIfam" id="TIGR00177">
    <property type="entry name" value="molyb_syn"/>
    <property type="match status" value="1"/>
</dbReference>
<comment type="similarity">
    <text evidence="1">Belongs to the CinA family.</text>
</comment>
<dbReference type="Pfam" id="PF02464">
    <property type="entry name" value="CinA"/>
    <property type="match status" value="1"/>
</dbReference>
<dbReference type="InterPro" id="IPR050101">
    <property type="entry name" value="CinA"/>
</dbReference>
<dbReference type="Pfam" id="PF18146">
    <property type="entry name" value="CinA_KH"/>
    <property type="match status" value="1"/>
</dbReference>
<organism evidence="3 4">
    <name type="scientific">Gillisia hiemivivida</name>
    <dbReference type="NCBI Taxonomy" id="291190"/>
    <lineage>
        <taxon>Bacteria</taxon>
        <taxon>Pseudomonadati</taxon>
        <taxon>Bacteroidota</taxon>
        <taxon>Flavobacteriia</taxon>
        <taxon>Flavobacteriales</taxon>
        <taxon>Flavobacteriaceae</taxon>
        <taxon>Gillisia</taxon>
    </lineage>
</organism>
<dbReference type="InterPro" id="IPR001453">
    <property type="entry name" value="MoaB/Mog_dom"/>
</dbReference>
<proteinExistence type="inferred from homology"/>
<sequence length="416" mass="46428">MIAEIITIGDEILIGQIVDTNSAHIAQELNKIGVSVHQITSVEDERQHILTTLKEASKRADIILITGGLGPTKDDITKKVLCEFFEDSLVRDDDVLMHIESIFAKYISTPISDLNREQALMPSKAIALHNEYGTAPGLWMKKDEKVFVAMPGIPYEMKSLMEREVLPRLIKEFKRPFIYHKTIRTYGLGESAIAQRLEGWENNLPVHIRLAYLPNFGTVRLRLSGKGLNEEELKSSIEKEFEKIYPILHDIISDVNGENEDISITIRELLNTKNQFLSVAESCTGGELATKFTINPGASTFFRGGIVTYATDTKEDILNVPHAIIEKNTVVSAEVAEEMARNSKLIFKSDYAIATTGNAGPDKGDSDKEVGTVFIGIATPEKVFSEEFKFGKSREQVVKKTVNKALEMLLKELLSK</sequence>
<dbReference type="Proteomes" id="UP000321367">
    <property type="component" value="Unassembled WGS sequence"/>
</dbReference>
<dbReference type="Gene3D" id="3.90.950.20">
    <property type="entry name" value="CinA-like"/>
    <property type="match status" value="1"/>
</dbReference>
<dbReference type="NCBIfam" id="TIGR00200">
    <property type="entry name" value="cinA_nterm"/>
    <property type="match status" value="1"/>
</dbReference>
<dbReference type="InterPro" id="IPR008136">
    <property type="entry name" value="CinA_C"/>
</dbReference>
<dbReference type="NCBIfam" id="NF001813">
    <property type="entry name" value="PRK00549.1"/>
    <property type="match status" value="1"/>
</dbReference>
<dbReference type="CDD" id="cd00885">
    <property type="entry name" value="cinA"/>
    <property type="match status" value="1"/>
</dbReference>
<name>A0A5C6ZRA4_9FLAO</name>
<evidence type="ECO:0000256" key="1">
    <source>
        <dbReference type="HAMAP-Rule" id="MF_00226"/>
    </source>
</evidence>
<accession>A0A5C6ZRA4</accession>
<keyword evidence="4" id="KW-1185">Reference proteome</keyword>
<dbReference type="SUPFAM" id="SSF53218">
    <property type="entry name" value="Molybdenum cofactor biosynthesis proteins"/>
    <property type="match status" value="1"/>
</dbReference>
<dbReference type="HAMAP" id="MF_00226_B">
    <property type="entry name" value="CinA_B"/>
    <property type="match status" value="1"/>
</dbReference>
<dbReference type="Gene3D" id="3.40.980.10">
    <property type="entry name" value="MoaB/Mog-like domain"/>
    <property type="match status" value="1"/>
</dbReference>
<reference evidence="3 4" key="1">
    <citation type="submission" date="2019-08" db="EMBL/GenBank/DDBJ databases">
        <title>Genome sequence of Gillisia hiemivivida IC154 (type strain).</title>
        <authorList>
            <person name="Bowman J.P."/>
        </authorList>
    </citation>
    <scope>NUCLEOTIDE SEQUENCE [LARGE SCALE GENOMIC DNA]</scope>
    <source>
        <strain evidence="3 4">IC154</strain>
    </source>
</reference>
<dbReference type="PANTHER" id="PTHR13939">
    <property type="entry name" value="NICOTINAMIDE-NUCLEOTIDE AMIDOHYDROLASE PNCC"/>
    <property type="match status" value="1"/>
</dbReference>
<dbReference type="AlphaFoldDB" id="A0A5C6ZRA4"/>
<evidence type="ECO:0000313" key="4">
    <source>
        <dbReference type="Proteomes" id="UP000321367"/>
    </source>
</evidence>
<dbReference type="InterPro" id="IPR008135">
    <property type="entry name" value="Competence-induced_CinA"/>
</dbReference>
<comment type="caution">
    <text evidence="3">The sequence shown here is derived from an EMBL/GenBank/DDBJ whole genome shotgun (WGS) entry which is preliminary data.</text>
</comment>
<evidence type="ECO:0000313" key="3">
    <source>
        <dbReference type="EMBL" id="TXD92437.1"/>
    </source>
</evidence>
<dbReference type="NCBIfam" id="TIGR00199">
    <property type="entry name" value="PncC_domain"/>
    <property type="match status" value="1"/>
</dbReference>
<dbReference type="EMBL" id="VORY01000021">
    <property type="protein sequence ID" value="TXD92437.1"/>
    <property type="molecule type" value="Genomic_DNA"/>
</dbReference>
<dbReference type="InterPro" id="IPR041424">
    <property type="entry name" value="CinA_KH"/>
</dbReference>
<dbReference type="InterPro" id="IPR036653">
    <property type="entry name" value="CinA-like_C"/>
</dbReference>
<evidence type="ECO:0000259" key="2">
    <source>
        <dbReference type="SMART" id="SM00852"/>
    </source>
</evidence>
<dbReference type="OrthoDB" id="9801454at2"/>
<feature type="domain" description="MoaB/Mog" evidence="2">
    <location>
        <begin position="4"/>
        <end position="172"/>
    </location>
</feature>
<dbReference type="Pfam" id="PF00994">
    <property type="entry name" value="MoCF_biosynth"/>
    <property type="match status" value="1"/>
</dbReference>
<dbReference type="PIRSF" id="PIRSF006728">
    <property type="entry name" value="CinA"/>
    <property type="match status" value="1"/>
</dbReference>
<dbReference type="SMART" id="SM00852">
    <property type="entry name" value="MoCF_biosynth"/>
    <property type="match status" value="1"/>
</dbReference>
<dbReference type="InterPro" id="IPR036425">
    <property type="entry name" value="MoaB/Mog-like_dom_sf"/>
</dbReference>
<dbReference type="RefSeq" id="WP_146933893.1">
    <property type="nucleotide sequence ID" value="NZ_CBCSHZ010000022.1"/>
</dbReference>